<gene>
    <name evidence="3" type="ORF">GCM10009807_17670</name>
</gene>
<dbReference type="Proteomes" id="UP001500596">
    <property type="component" value="Unassembled WGS sequence"/>
</dbReference>
<evidence type="ECO:0000313" key="3">
    <source>
        <dbReference type="EMBL" id="GAA1674063.1"/>
    </source>
</evidence>
<comment type="caution">
    <text evidence="3">The sequence shown here is derived from an EMBL/GenBank/DDBJ whole genome shotgun (WGS) entry which is preliminary data.</text>
</comment>
<sequence>MLRRQTTARNDERGVAVGQGDPHPGSDKRAFAGLEAKRLGGDEVGAGVARVRVRRNVGGDNEDVRSFSHATRVVQNTVTDVRGATAVRYRERLSPSLWAIVSAAVAAPMAALVLTRIDTTLALVGGILVGVAIIALMIAGSPSVGVQDGVLTAGRAHIDLAHTGEVVALTGDEARYARGPGLEPRSWHVIRGGIDGVVIVQITDPDDPAPSWVMSSRTPDRLAAAVRRAQATPRTPYR</sequence>
<evidence type="ECO:0000256" key="2">
    <source>
        <dbReference type="SAM" id="Phobius"/>
    </source>
</evidence>
<protein>
    <recommendedName>
        <fullName evidence="5">DUF3093 domain-containing protein</fullName>
    </recommendedName>
</protein>
<dbReference type="InterPro" id="IPR021443">
    <property type="entry name" value="DUF3093"/>
</dbReference>
<keyword evidence="2" id="KW-0472">Membrane</keyword>
<feature type="transmembrane region" description="Helical" evidence="2">
    <location>
        <begin position="97"/>
        <end position="115"/>
    </location>
</feature>
<evidence type="ECO:0000256" key="1">
    <source>
        <dbReference type="SAM" id="MobiDB-lite"/>
    </source>
</evidence>
<keyword evidence="2" id="KW-1133">Transmembrane helix</keyword>
<dbReference type="Pfam" id="PF11292">
    <property type="entry name" value="DUF3093"/>
    <property type="match status" value="1"/>
</dbReference>
<name>A0ABP4SRM0_9MICO</name>
<dbReference type="EMBL" id="BAAAPK010000001">
    <property type="protein sequence ID" value="GAA1674063.1"/>
    <property type="molecule type" value="Genomic_DNA"/>
</dbReference>
<evidence type="ECO:0000313" key="4">
    <source>
        <dbReference type="Proteomes" id="UP001500596"/>
    </source>
</evidence>
<feature type="transmembrane region" description="Helical" evidence="2">
    <location>
        <begin position="121"/>
        <end position="139"/>
    </location>
</feature>
<feature type="region of interest" description="Disordered" evidence="1">
    <location>
        <begin position="1"/>
        <end position="28"/>
    </location>
</feature>
<accession>A0ABP4SRM0</accession>
<proteinExistence type="predicted"/>
<keyword evidence="4" id="KW-1185">Reference proteome</keyword>
<organism evidence="3 4">
    <name type="scientific">Microbacterium lacus</name>
    <dbReference type="NCBI Taxonomy" id="415217"/>
    <lineage>
        <taxon>Bacteria</taxon>
        <taxon>Bacillati</taxon>
        <taxon>Actinomycetota</taxon>
        <taxon>Actinomycetes</taxon>
        <taxon>Micrococcales</taxon>
        <taxon>Microbacteriaceae</taxon>
        <taxon>Microbacterium</taxon>
    </lineage>
</organism>
<reference evidence="4" key="1">
    <citation type="journal article" date="2019" name="Int. J. Syst. Evol. Microbiol.">
        <title>The Global Catalogue of Microorganisms (GCM) 10K type strain sequencing project: providing services to taxonomists for standard genome sequencing and annotation.</title>
        <authorList>
            <consortium name="The Broad Institute Genomics Platform"/>
            <consortium name="The Broad Institute Genome Sequencing Center for Infectious Disease"/>
            <person name="Wu L."/>
            <person name="Ma J."/>
        </authorList>
    </citation>
    <scope>NUCLEOTIDE SEQUENCE [LARGE SCALE GENOMIC DNA]</scope>
    <source>
        <strain evidence="4">JCM 15575</strain>
    </source>
</reference>
<keyword evidence="2" id="KW-0812">Transmembrane</keyword>
<evidence type="ECO:0008006" key="5">
    <source>
        <dbReference type="Google" id="ProtNLM"/>
    </source>
</evidence>